<feature type="compositionally biased region" description="Polar residues" evidence="3">
    <location>
        <begin position="185"/>
        <end position="199"/>
    </location>
</feature>
<dbReference type="InterPro" id="IPR002172">
    <property type="entry name" value="LDrepeatLR_classA_rpt"/>
</dbReference>
<comment type="caution">
    <text evidence="5">The sequence shown here is derived from an EMBL/GenBank/DDBJ whole genome shotgun (WGS) entry which is preliminary data.</text>
</comment>
<protein>
    <recommendedName>
        <fullName evidence="4">Ig-like domain-containing protein</fullName>
    </recommendedName>
</protein>
<keyword evidence="1" id="KW-1015">Disulfide bond</keyword>
<reference evidence="5 6" key="1">
    <citation type="submission" date="2024-02" db="EMBL/GenBank/DDBJ databases">
        <title>Chromosome-scale genome assembly of the rough periwinkle Littorina saxatilis.</title>
        <authorList>
            <person name="De Jode A."/>
            <person name="Faria R."/>
            <person name="Formenti G."/>
            <person name="Sims Y."/>
            <person name="Smith T.P."/>
            <person name="Tracey A."/>
            <person name="Wood J.M.D."/>
            <person name="Zagrodzka Z.B."/>
            <person name="Johannesson K."/>
            <person name="Butlin R.K."/>
            <person name="Leder E.H."/>
        </authorList>
    </citation>
    <scope>NUCLEOTIDE SEQUENCE [LARGE SCALE GENOMIC DNA]</scope>
    <source>
        <strain evidence="5">Snail1</strain>
        <tissue evidence="5">Muscle</tissue>
    </source>
</reference>
<dbReference type="PRINTS" id="PR00261">
    <property type="entry name" value="LDLRECEPTOR"/>
</dbReference>
<dbReference type="InterPro" id="IPR036055">
    <property type="entry name" value="LDL_receptor-like_sf"/>
</dbReference>
<proteinExistence type="predicted"/>
<comment type="caution">
    <text evidence="2">Lacks conserved residue(s) required for the propagation of feature annotation.</text>
</comment>
<keyword evidence="6" id="KW-1185">Reference proteome</keyword>
<evidence type="ECO:0000313" key="6">
    <source>
        <dbReference type="Proteomes" id="UP001374579"/>
    </source>
</evidence>
<dbReference type="PROSITE" id="PS50068">
    <property type="entry name" value="LDLRA_2"/>
    <property type="match status" value="2"/>
</dbReference>
<dbReference type="Proteomes" id="UP001374579">
    <property type="component" value="Unassembled WGS sequence"/>
</dbReference>
<feature type="compositionally biased region" description="Acidic residues" evidence="3">
    <location>
        <begin position="382"/>
        <end position="391"/>
    </location>
</feature>
<dbReference type="InterPro" id="IPR007110">
    <property type="entry name" value="Ig-like_dom"/>
</dbReference>
<dbReference type="Gene3D" id="4.10.400.10">
    <property type="entry name" value="Low-density Lipoprotein Receptor"/>
    <property type="match status" value="2"/>
</dbReference>
<evidence type="ECO:0000256" key="3">
    <source>
        <dbReference type="SAM" id="MobiDB-lite"/>
    </source>
</evidence>
<name>A0AAN9B247_9CAEN</name>
<feature type="region of interest" description="Disordered" evidence="3">
    <location>
        <begin position="185"/>
        <end position="204"/>
    </location>
</feature>
<dbReference type="InterPro" id="IPR036179">
    <property type="entry name" value="Ig-like_dom_sf"/>
</dbReference>
<sequence>MGSANGHNNERKTKRQTCDERKRLCADGTTCVWITLFCEGHNQCPDNSDEDPIMCRTHTCTTSFLKCANNVTCIHNTLQCDGYNQCPDNSDEDPEMCKTTTESTELTTGTTTETTTEITTETTELTTETTTETPIRVSITTSVQGGQEGTAITLQRGQKNVGLTCRYDNTTGWAGLLSWCKTGSSCSKDPGSAGSSSTRECPEGSRICSTRNRTCPENIGQEEVTQSCEGSEPCGVMLTITHVTDCDGGTYSCYVFFSVNIRKYEAASVTVTVKDCEKNTYGPECSDKCGRCAVNQTCNTTTGHCPACLDGWTPPLCIEAKPEDPLLTPNEKAAVAVAVGGAVSWVFMACLVQLCDILEHRGWLPFVSLGGKKKDKDKEGNDSEDSSDEEEPPSKCSRFLKCIFCGGAGICFLSFLFCISRGKLMSEKFIWRKETDIQEDVEASPPDNSMTDEQASRDTSEGSADQEG</sequence>
<gene>
    <name evidence="5" type="ORF">V1264_005697</name>
</gene>
<dbReference type="SMART" id="SM00192">
    <property type="entry name" value="LDLa"/>
    <property type="match status" value="2"/>
</dbReference>
<dbReference type="EMBL" id="JBAMIC010000014">
    <property type="protein sequence ID" value="KAK7096399.1"/>
    <property type="molecule type" value="Genomic_DNA"/>
</dbReference>
<evidence type="ECO:0000256" key="1">
    <source>
        <dbReference type="ARBA" id="ARBA00023157"/>
    </source>
</evidence>
<feature type="compositionally biased region" description="Basic and acidic residues" evidence="3">
    <location>
        <begin position="372"/>
        <end position="381"/>
    </location>
</feature>
<dbReference type="InterPro" id="IPR023415">
    <property type="entry name" value="LDLR_class-A_CS"/>
</dbReference>
<feature type="region of interest" description="Disordered" evidence="3">
    <location>
        <begin position="437"/>
        <end position="468"/>
    </location>
</feature>
<evidence type="ECO:0000313" key="5">
    <source>
        <dbReference type="EMBL" id="KAK7096399.1"/>
    </source>
</evidence>
<dbReference type="CDD" id="cd00112">
    <property type="entry name" value="LDLa"/>
    <property type="match status" value="1"/>
</dbReference>
<dbReference type="Gene3D" id="2.60.40.10">
    <property type="entry name" value="Immunoglobulins"/>
    <property type="match status" value="1"/>
</dbReference>
<evidence type="ECO:0000256" key="2">
    <source>
        <dbReference type="PROSITE-ProRule" id="PRU00124"/>
    </source>
</evidence>
<feature type="region of interest" description="Disordered" evidence="3">
    <location>
        <begin position="100"/>
        <end position="132"/>
    </location>
</feature>
<dbReference type="PROSITE" id="PS50835">
    <property type="entry name" value="IG_LIKE"/>
    <property type="match status" value="1"/>
</dbReference>
<feature type="region of interest" description="Disordered" evidence="3">
    <location>
        <begin position="372"/>
        <end position="394"/>
    </location>
</feature>
<evidence type="ECO:0000259" key="4">
    <source>
        <dbReference type="PROSITE" id="PS50835"/>
    </source>
</evidence>
<organism evidence="5 6">
    <name type="scientific">Littorina saxatilis</name>
    <dbReference type="NCBI Taxonomy" id="31220"/>
    <lineage>
        <taxon>Eukaryota</taxon>
        <taxon>Metazoa</taxon>
        <taxon>Spiralia</taxon>
        <taxon>Lophotrochozoa</taxon>
        <taxon>Mollusca</taxon>
        <taxon>Gastropoda</taxon>
        <taxon>Caenogastropoda</taxon>
        <taxon>Littorinimorpha</taxon>
        <taxon>Littorinoidea</taxon>
        <taxon>Littorinidae</taxon>
        <taxon>Littorina</taxon>
    </lineage>
</organism>
<dbReference type="SUPFAM" id="SSF48726">
    <property type="entry name" value="Immunoglobulin"/>
    <property type="match status" value="1"/>
</dbReference>
<dbReference type="PROSITE" id="PS01209">
    <property type="entry name" value="LDLRA_1"/>
    <property type="match status" value="1"/>
</dbReference>
<dbReference type="InterPro" id="IPR013783">
    <property type="entry name" value="Ig-like_fold"/>
</dbReference>
<feature type="domain" description="Ig-like" evidence="4">
    <location>
        <begin position="134"/>
        <end position="270"/>
    </location>
</feature>
<dbReference type="Pfam" id="PF00057">
    <property type="entry name" value="Ldl_recept_a"/>
    <property type="match status" value="1"/>
</dbReference>
<dbReference type="SUPFAM" id="SSF57424">
    <property type="entry name" value="LDL receptor-like module"/>
    <property type="match status" value="2"/>
</dbReference>
<accession>A0AAN9B247</accession>
<dbReference type="AlphaFoldDB" id="A0AAN9B247"/>